<evidence type="ECO:0000313" key="13">
    <source>
        <dbReference type="Proteomes" id="UP000830375"/>
    </source>
</evidence>
<dbReference type="Proteomes" id="UP000830375">
    <property type="component" value="Unassembled WGS sequence"/>
</dbReference>
<evidence type="ECO:0000256" key="7">
    <source>
        <dbReference type="ARBA" id="ARBA00047899"/>
    </source>
</evidence>
<organism evidence="12 13">
    <name type="scientific">Labeo rohita</name>
    <name type="common">Indian major carp</name>
    <name type="synonym">Cyprinus rohita</name>
    <dbReference type="NCBI Taxonomy" id="84645"/>
    <lineage>
        <taxon>Eukaryota</taxon>
        <taxon>Metazoa</taxon>
        <taxon>Chordata</taxon>
        <taxon>Craniata</taxon>
        <taxon>Vertebrata</taxon>
        <taxon>Euteleostomi</taxon>
        <taxon>Actinopterygii</taxon>
        <taxon>Neopterygii</taxon>
        <taxon>Teleostei</taxon>
        <taxon>Ostariophysi</taxon>
        <taxon>Cypriniformes</taxon>
        <taxon>Cyprinidae</taxon>
        <taxon>Labeoninae</taxon>
        <taxon>Labeonini</taxon>
        <taxon>Labeo</taxon>
    </lineage>
</organism>
<dbReference type="Gene3D" id="3.30.200.20">
    <property type="entry name" value="Phosphorylase Kinase, domain 1"/>
    <property type="match status" value="1"/>
</dbReference>
<keyword evidence="3" id="KW-0808">Transferase</keyword>
<dbReference type="InterPro" id="IPR051334">
    <property type="entry name" value="SRPK"/>
</dbReference>
<dbReference type="PANTHER" id="PTHR47634">
    <property type="entry name" value="PROTEIN KINASE DOMAIN-CONTAINING PROTEIN-RELATED"/>
    <property type="match status" value="1"/>
</dbReference>
<dbReference type="EMBL" id="JACTAM010000011">
    <property type="protein sequence ID" value="KAI2659272.1"/>
    <property type="molecule type" value="Genomic_DNA"/>
</dbReference>
<feature type="compositionally biased region" description="Basic residues" evidence="10">
    <location>
        <begin position="315"/>
        <end position="327"/>
    </location>
</feature>
<keyword evidence="6 9" id="KW-0067">ATP-binding</keyword>
<keyword evidence="2" id="KW-0723">Serine/threonine-protein kinase</keyword>
<evidence type="ECO:0000256" key="6">
    <source>
        <dbReference type="ARBA" id="ARBA00022840"/>
    </source>
</evidence>
<feature type="region of interest" description="Disordered" evidence="10">
    <location>
        <begin position="289"/>
        <end position="371"/>
    </location>
</feature>
<dbReference type="PROSITE" id="PS50011">
    <property type="entry name" value="PROTEIN_KINASE_DOM"/>
    <property type="match status" value="1"/>
</dbReference>
<dbReference type="EC" id="2.7.11.1" evidence="1"/>
<sequence>MCENIWPGVVVATRLLLHLFSNDKLSFSRPDPHPRGAAQQPDSLQEQDEEILGSDDEEQEDPNDYCKGGYHHVKIGDLFNGRYHVIRKLGWGHFSTVWLAWDIQGKRFVAMKVVKSAEHYTETALDEIKLLRSVRNTDQNDPSREKVVQLLDDFKISGVNGTRILSVPLLFIVQVSFILQGIHRCFSSALHVRFCTGCSFQLPLNLSVHSYVCMVFEVLGHHLLKWIIKSNYQGLPLPCVKSIIRQVLQGLDYLHTKCKIIHTDIKPENILMDVNEAYVKRLAAEATEWQKSGAPPPSGSAVSTAPAPKQVAKMSKNKKKKMKKKQKRQAELMEKRILEIEGLEKGPEGGDEEEEDETETPDSTPSVPTSHTLHDITAEATLDGVSDGWSQHRGAINGHSQGPEEEQTLDLQQQMKDDTPVNPYDSGTEGSEPTNPYPACNGTVEKEPSPPSPVVTDGNGPLICGMVESQCPRVQDQESPAAELNGSGSVEGPKAEMGLTMEVDPSAQAATEEESLKDGQCGALAGGSPLCLLLTNSPPSSLSLFLSVCFPRESLTLSAELESLTAWFCAKIAAGNLLVNPLEPLNADKIRVKIADLGNACWVHKHFTDDIQTRQYRSLEVLIGAGYGTPADIWSTACMAFELATGDYLFEPHSGEDYSRDEDHIALIIELLGKIPRKLIMNGKYSKEFFTKKGDLRHITKLKPWGLQDVLVEKYEWAREEAQNFSDFLLPMLDLIPEKRATAAECLRHSWIAS</sequence>
<feature type="compositionally biased region" description="Acidic residues" evidence="10">
    <location>
        <begin position="45"/>
        <end position="63"/>
    </location>
</feature>
<feature type="domain" description="Protein kinase" evidence="11">
    <location>
        <begin position="83"/>
        <end position="752"/>
    </location>
</feature>
<evidence type="ECO:0000256" key="1">
    <source>
        <dbReference type="ARBA" id="ARBA00012513"/>
    </source>
</evidence>
<feature type="compositionally biased region" description="Basic and acidic residues" evidence="10">
    <location>
        <begin position="328"/>
        <end position="348"/>
    </location>
</feature>
<accession>A0ABQ8M8S3</accession>
<keyword evidence="5 12" id="KW-0418">Kinase</keyword>
<reference evidence="12 13" key="1">
    <citation type="submission" date="2022-01" db="EMBL/GenBank/DDBJ databases">
        <title>A high-quality chromosome-level genome assembly of rohu carp, Labeo rohita.</title>
        <authorList>
            <person name="Arick M.A. II"/>
            <person name="Hsu C.-Y."/>
            <person name="Magbanua Z."/>
            <person name="Pechanova O."/>
            <person name="Grover C."/>
            <person name="Miller E."/>
            <person name="Thrash A."/>
            <person name="Ezzel L."/>
            <person name="Alam S."/>
            <person name="Benzie J."/>
            <person name="Hamilton M."/>
            <person name="Karsi A."/>
            <person name="Lawrence M.L."/>
            <person name="Peterson D.G."/>
        </authorList>
    </citation>
    <scope>NUCLEOTIDE SEQUENCE [LARGE SCALE GENOMIC DNA]</scope>
    <source>
        <strain evidence="13">BAU-BD-2019</strain>
        <tissue evidence="12">Blood</tissue>
    </source>
</reference>
<dbReference type="InterPro" id="IPR000719">
    <property type="entry name" value="Prot_kinase_dom"/>
</dbReference>
<protein>
    <recommendedName>
        <fullName evidence="1">non-specific serine/threonine protein kinase</fullName>
        <ecNumber evidence="1">2.7.11.1</ecNumber>
    </recommendedName>
</protein>
<feature type="compositionally biased region" description="Low complexity" evidence="10">
    <location>
        <begin position="299"/>
        <end position="314"/>
    </location>
</feature>
<dbReference type="PANTHER" id="PTHR47634:SF4">
    <property type="entry name" value="SRSF PROTEIN KINASE 1"/>
    <property type="match status" value="1"/>
</dbReference>
<evidence type="ECO:0000256" key="3">
    <source>
        <dbReference type="ARBA" id="ARBA00022679"/>
    </source>
</evidence>
<feature type="binding site" evidence="9">
    <location>
        <position position="112"/>
    </location>
    <ligand>
        <name>ATP</name>
        <dbReference type="ChEBI" id="CHEBI:30616"/>
    </ligand>
</feature>
<evidence type="ECO:0000256" key="10">
    <source>
        <dbReference type="SAM" id="MobiDB-lite"/>
    </source>
</evidence>
<dbReference type="GO" id="GO:0016301">
    <property type="term" value="F:kinase activity"/>
    <property type="evidence" value="ECO:0007669"/>
    <property type="project" value="UniProtKB-KW"/>
</dbReference>
<dbReference type="InterPro" id="IPR011009">
    <property type="entry name" value="Kinase-like_dom_sf"/>
</dbReference>
<proteinExistence type="predicted"/>
<dbReference type="PROSITE" id="PS00108">
    <property type="entry name" value="PROTEIN_KINASE_ST"/>
    <property type="match status" value="1"/>
</dbReference>
<comment type="caution">
    <text evidence="12">The sequence shown here is derived from an EMBL/GenBank/DDBJ whole genome shotgun (WGS) entry which is preliminary data.</text>
</comment>
<keyword evidence="4 9" id="KW-0547">Nucleotide-binding</keyword>
<dbReference type="InterPro" id="IPR008271">
    <property type="entry name" value="Ser/Thr_kinase_AS"/>
</dbReference>
<dbReference type="Gene3D" id="1.10.510.10">
    <property type="entry name" value="Transferase(Phosphotransferase) domain 1"/>
    <property type="match status" value="2"/>
</dbReference>
<keyword evidence="13" id="KW-1185">Reference proteome</keyword>
<feature type="region of interest" description="Disordered" evidence="10">
    <location>
        <begin position="386"/>
        <end position="454"/>
    </location>
</feature>
<dbReference type="Pfam" id="PF00069">
    <property type="entry name" value="Pkinase"/>
    <property type="match status" value="2"/>
</dbReference>
<evidence type="ECO:0000313" key="12">
    <source>
        <dbReference type="EMBL" id="KAI2659272.1"/>
    </source>
</evidence>
<evidence type="ECO:0000256" key="2">
    <source>
        <dbReference type="ARBA" id="ARBA00022527"/>
    </source>
</evidence>
<dbReference type="PROSITE" id="PS00107">
    <property type="entry name" value="PROTEIN_KINASE_ATP"/>
    <property type="match status" value="1"/>
</dbReference>
<evidence type="ECO:0000256" key="9">
    <source>
        <dbReference type="PROSITE-ProRule" id="PRU10141"/>
    </source>
</evidence>
<evidence type="ECO:0000256" key="8">
    <source>
        <dbReference type="ARBA" id="ARBA00048679"/>
    </source>
</evidence>
<dbReference type="SMART" id="SM00220">
    <property type="entry name" value="S_TKc"/>
    <property type="match status" value="1"/>
</dbReference>
<feature type="region of interest" description="Disordered" evidence="10">
    <location>
        <begin position="28"/>
        <end position="66"/>
    </location>
</feature>
<comment type="catalytic activity">
    <reaction evidence="8">
        <text>L-seryl-[protein] + ATP = O-phospho-L-seryl-[protein] + ADP + H(+)</text>
        <dbReference type="Rhea" id="RHEA:17989"/>
        <dbReference type="Rhea" id="RHEA-COMP:9863"/>
        <dbReference type="Rhea" id="RHEA-COMP:11604"/>
        <dbReference type="ChEBI" id="CHEBI:15378"/>
        <dbReference type="ChEBI" id="CHEBI:29999"/>
        <dbReference type="ChEBI" id="CHEBI:30616"/>
        <dbReference type="ChEBI" id="CHEBI:83421"/>
        <dbReference type="ChEBI" id="CHEBI:456216"/>
        <dbReference type="EC" id="2.7.11.1"/>
    </reaction>
</comment>
<feature type="region of interest" description="Disordered" evidence="10">
    <location>
        <begin position="474"/>
        <end position="494"/>
    </location>
</feature>
<comment type="catalytic activity">
    <reaction evidence="7">
        <text>L-threonyl-[protein] + ATP = O-phospho-L-threonyl-[protein] + ADP + H(+)</text>
        <dbReference type="Rhea" id="RHEA:46608"/>
        <dbReference type="Rhea" id="RHEA-COMP:11060"/>
        <dbReference type="Rhea" id="RHEA-COMP:11605"/>
        <dbReference type="ChEBI" id="CHEBI:15378"/>
        <dbReference type="ChEBI" id="CHEBI:30013"/>
        <dbReference type="ChEBI" id="CHEBI:30616"/>
        <dbReference type="ChEBI" id="CHEBI:61977"/>
        <dbReference type="ChEBI" id="CHEBI:456216"/>
        <dbReference type="EC" id="2.7.11.1"/>
    </reaction>
</comment>
<feature type="compositionally biased region" description="Acidic residues" evidence="10">
    <location>
        <begin position="349"/>
        <end position="360"/>
    </location>
</feature>
<evidence type="ECO:0000256" key="4">
    <source>
        <dbReference type="ARBA" id="ARBA00022741"/>
    </source>
</evidence>
<evidence type="ECO:0000256" key="5">
    <source>
        <dbReference type="ARBA" id="ARBA00022777"/>
    </source>
</evidence>
<name>A0ABQ8M8S3_LABRO</name>
<evidence type="ECO:0000259" key="11">
    <source>
        <dbReference type="PROSITE" id="PS50011"/>
    </source>
</evidence>
<dbReference type="InterPro" id="IPR017441">
    <property type="entry name" value="Protein_kinase_ATP_BS"/>
</dbReference>
<gene>
    <name evidence="12" type="ORF">H4Q32_023551</name>
</gene>
<dbReference type="SUPFAM" id="SSF56112">
    <property type="entry name" value="Protein kinase-like (PK-like)"/>
    <property type="match status" value="1"/>
</dbReference>